<sequence length="700" mass="80280">MSRSLVNYVHEHLFHACMHVCPHKIRRNVNPTGRPPIFVQPPTIAENPQHPHDDTSHPHCTSSCPGYLKGRAIWRVASNEEILRAIPYWAHWCDGGKSVQLLEEWRTSGKGDWSDGKFPAWTQDKNTFYRHFWMYCRQKTMVPTYSFREISVFTDGGFGGEGLDWMLNLHLRQFPDIPTHHDQDVRAFDHYNARLGFSNAFQSDASWPPAPTFRSKPVVLRREILLTSSGIDITDEYYELASNTRLTSSPVTSILWILRTTRGHDKPVRMDSDLDAILGKINIYWETQQVNPLAFPQPERERYEAFLRIVDQSTVLQRFFCYNIIEPVKHVFTCWEWMKVALKLYMANINVFFVMDTDFYNQVKSAQGEVYDFCSRVDMIIGECRRGTPDYYTTDLTFESNLDFLLSRHKVFLWPNHHANNYATQKSKLGLLLAGLEYDGYPVVGQVKLVTSINDGIDHIINGRVVKREKSASAGDVFVVHPSISKLDVVLDRFKNSWTQTEEHNWPGPFNQPKFLTEPYNEALLSRGEVRCYMAAGRVVRMVHTRPISSTHLENVPDILDFDEITFEPVSGNLRPYKQITKLPPPNRYAGNSLGSWLIPSADLESNEIAKATNDVKDFAELVAKSLIAQERVMGHPHCSLGIFCRIDVCLQWSEAHQLHHLSLNEVQEGLMGLLGTDHSDEWAIAEGFLSVVQKCHLPS</sequence>
<protein>
    <submittedName>
        <fullName evidence="1">Uncharacterized protein</fullName>
    </submittedName>
</protein>
<comment type="caution">
    <text evidence="1">The sequence shown here is derived from an EMBL/GenBank/DDBJ whole genome shotgun (WGS) entry which is preliminary data.</text>
</comment>
<accession>A0AA38NWW8</accession>
<dbReference type="AlphaFoldDB" id="A0AA38NWW8"/>
<proteinExistence type="predicted"/>
<keyword evidence="2" id="KW-1185">Reference proteome</keyword>
<gene>
    <name evidence="1" type="ORF">F5878DRAFT_647041</name>
</gene>
<dbReference type="Proteomes" id="UP001163846">
    <property type="component" value="Unassembled WGS sequence"/>
</dbReference>
<organism evidence="1 2">
    <name type="scientific">Lentinula raphanica</name>
    <dbReference type="NCBI Taxonomy" id="153919"/>
    <lineage>
        <taxon>Eukaryota</taxon>
        <taxon>Fungi</taxon>
        <taxon>Dikarya</taxon>
        <taxon>Basidiomycota</taxon>
        <taxon>Agaricomycotina</taxon>
        <taxon>Agaricomycetes</taxon>
        <taxon>Agaricomycetidae</taxon>
        <taxon>Agaricales</taxon>
        <taxon>Marasmiineae</taxon>
        <taxon>Omphalotaceae</taxon>
        <taxon>Lentinula</taxon>
    </lineage>
</organism>
<evidence type="ECO:0000313" key="2">
    <source>
        <dbReference type="Proteomes" id="UP001163846"/>
    </source>
</evidence>
<reference evidence="1" key="1">
    <citation type="submission" date="2022-08" db="EMBL/GenBank/DDBJ databases">
        <authorList>
            <consortium name="DOE Joint Genome Institute"/>
            <person name="Min B."/>
            <person name="Riley R."/>
            <person name="Sierra-Patev S."/>
            <person name="Naranjo-Ortiz M."/>
            <person name="Looney B."/>
            <person name="Konkel Z."/>
            <person name="Slot J.C."/>
            <person name="Sakamoto Y."/>
            <person name="Steenwyk J.L."/>
            <person name="Rokas A."/>
            <person name="Carro J."/>
            <person name="Camarero S."/>
            <person name="Ferreira P."/>
            <person name="Molpeceres G."/>
            <person name="Ruiz-Duenas F.J."/>
            <person name="Serrano A."/>
            <person name="Henrissat B."/>
            <person name="Drula E."/>
            <person name="Hughes K.W."/>
            <person name="Mata J.L."/>
            <person name="Ishikawa N.K."/>
            <person name="Vargas-Isla R."/>
            <person name="Ushijima S."/>
            <person name="Smith C.A."/>
            <person name="Ahrendt S."/>
            <person name="Andreopoulos W."/>
            <person name="He G."/>
            <person name="Labutti K."/>
            <person name="Lipzen A."/>
            <person name="Ng V."/>
            <person name="Sandor L."/>
            <person name="Barry K."/>
            <person name="Martinez A.T."/>
            <person name="Xiao Y."/>
            <person name="Gibbons J.G."/>
            <person name="Terashima K."/>
            <person name="Hibbett D.S."/>
            <person name="Grigoriev I.V."/>
        </authorList>
    </citation>
    <scope>NUCLEOTIDE SEQUENCE</scope>
    <source>
        <strain evidence="1">TFB9207</strain>
    </source>
</reference>
<dbReference type="EMBL" id="MU807068">
    <property type="protein sequence ID" value="KAJ3832130.1"/>
    <property type="molecule type" value="Genomic_DNA"/>
</dbReference>
<evidence type="ECO:0000313" key="1">
    <source>
        <dbReference type="EMBL" id="KAJ3832130.1"/>
    </source>
</evidence>
<name>A0AA38NWW8_9AGAR</name>